<evidence type="ECO:0000313" key="3">
    <source>
        <dbReference type="Proteomes" id="UP000228751"/>
    </source>
</evidence>
<accession>A0A2G4RDV6</accession>
<proteinExistence type="predicted"/>
<dbReference type="Pfam" id="PF16289">
    <property type="entry name" value="PIN_12"/>
    <property type="match status" value="1"/>
</dbReference>
<reference evidence="2 3" key="1">
    <citation type="submission" date="2017-10" db="EMBL/GenBank/DDBJ databases">
        <title>Genomic analysis of the genus Acetobacter.</title>
        <authorList>
            <person name="Kim K.H."/>
            <person name="Chun B.H."/>
            <person name="Son A.R."/>
            <person name="Jeon C.O."/>
        </authorList>
    </citation>
    <scope>NUCLEOTIDE SEQUENCE [LARGE SCALE GENOMIC DNA]</scope>
    <source>
        <strain evidence="2 3">LHT 2458</strain>
    </source>
</reference>
<comment type="caution">
    <text evidence="2">The sequence shown here is derived from an EMBL/GenBank/DDBJ whole genome shotgun (WGS) entry which is preliminary data.</text>
</comment>
<organism evidence="2 3">
    <name type="scientific">Acetobacter pomorum</name>
    <dbReference type="NCBI Taxonomy" id="65959"/>
    <lineage>
        <taxon>Bacteria</taxon>
        <taxon>Pseudomonadati</taxon>
        <taxon>Pseudomonadota</taxon>
        <taxon>Alphaproteobacteria</taxon>
        <taxon>Acetobacterales</taxon>
        <taxon>Acetobacteraceae</taxon>
        <taxon>Acetobacter</taxon>
    </lineage>
</organism>
<evidence type="ECO:0000313" key="2">
    <source>
        <dbReference type="EMBL" id="PHY94746.1"/>
    </source>
</evidence>
<name>A0A2G4RDV6_9PROT</name>
<evidence type="ECO:0000259" key="1">
    <source>
        <dbReference type="Pfam" id="PF16289"/>
    </source>
</evidence>
<dbReference type="EMBL" id="PEBQ01000072">
    <property type="protein sequence ID" value="PHY94746.1"/>
    <property type="molecule type" value="Genomic_DNA"/>
</dbReference>
<keyword evidence="3" id="KW-1185">Reference proteome</keyword>
<sequence length="369" mass="42716">MINGELKMIHYGAVTFDTQSIQAQGFRFESGFLQAFRQFKDSCIRVLISVPVKMEIVKHLEETNQKYHSEILKCILEAKKYCILKNKNFDLYPYLENPRDVASFRFEEFCFNTGMQVVSCDNVLMSEVLDLYISSKPPFGNKNKKNEFPDAISLLSLEKWAVNNKTRILAISEDKDWISFSDNSIWIDVVKSPKEALIKLQENPLHLEAISDKFIKELFEDMGEFYNNILNYIKIKFLNSKFEAEADSYYQWEWEFDEVEVYDWDTIYSNDGCGSHVIEQSEAGFSSVVGILVDLTVKGSFSFFRYDSKSGEVCLVGSSYNSTTIQLDTNLILNFRNNGKIGDLFFDSCQIDTDTFKIDFGYVYSHDEE</sequence>
<dbReference type="AlphaFoldDB" id="A0A2G4RDV6"/>
<dbReference type="Proteomes" id="UP000228751">
    <property type="component" value="Unassembled WGS sequence"/>
</dbReference>
<dbReference type="InterPro" id="IPR032557">
    <property type="entry name" value="DUF4935"/>
</dbReference>
<protein>
    <recommendedName>
        <fullName evidence="1">DUF4935 domain-containing protein</fullName>
    </recommendedName>
</protein>
<feature type="domain" description="DUF4935" evidence="1">
    <location>
        <begin position="14"/>
        <end position="177"/>
    </location>
</feature>
<gene>
    <name evidence="2" type="ORF">CSR02_04650</name>
</gene>